<dbReference type="AlphaFoldDB" id="A0A1J5PJE0"/>
<sequence>MYKIIFTSLLTVFLLNGCVVVPAHRDSGVVIAPALPVVVELGVEPYYYYSGYYYYYHNNRWSYANTRSGPWLDLPPNRYPKEIRYRGRGDDDRGNRGHDRD</sequence>
<evidence type="ECO:0000313" key="1">
    <source>
        <dbReference type="EMBL" id="OIQ63669.1"/>
    </source>
</evidence>
<dbReference type="EMBL" id="MLJW01008802">
    <property type="protein sequence ID" value="OIQ63669.1"/>
    <property type="molecule type" value="Genomic_DNA"/>
</dbReference>
<accession>A0A1J5PJE0</accession>
<protein>
    <submittedName>
        <fullName evidence="1">Uncharacterized protein</fullName>
    </submittedName>
</protein>
<name>A0A1J5PJE0_9ZZZZ</name>
<comment type="caution">
    <text evidence="1">The sequence shown here is derived from an EMBL/GenBank/DDBJ whole genome shotgun (WGS) entry which is preliminary data.</text>
</comment>
<proteinExistence type="predicted"/>
<reference evidence="1" key="1">
    <citation type="submission" date="2016-10" db="EMBL/GenBank/DDBJ databases">
        <title>Sequence of Gallionella enrichment culture.</title>
        <authorList>
            <person name="Poehlein A."/>
            <person name="Muehling M."/>
            <person name="Daniel R."/>
        </authorList>
    </citation>
    <scope>NUCLEOTIDE SEQUENCE</scope>
</reference>
<organism evidence="1">
    <name type="scientific">mine drainage metagenome</name>
    <dbReference type="NCBI Taxonomy" id="410659"/>
    <lineage>
        <taxon>unclassified sequences</taxon>
        <taxon>metagenomes</taxon>
        <taxon>ecological metagenomes</taxon>
    </lineage>
</organism>
<gene>
    <name evidence="1" type="ORF">GALL_547890</name>
</gene>